<feature type="active site" evidence="4">
    <location>
        <position position="144"/>
    </location>
</feature>
<dbReference type="PROSITE" id="PS50123">
    <property type="entry name" value="CHER"/>
    <property type="match status" value="1"/>
</dbReference>
<evidence type="ECO:0000256" key="1">
    <source>
        <dbReference type="ARBA" id="ARBA00000085"/>
    </source>
</evidence>
<gene>
    <name evidence="11" type="ORF">M9799_05240</name>
</gene>
<dbReference type="SUPFAM" id="SSF55785">
    <property type="entry name" value="PYP-like sensor domain (PAS domain)"/>
    <property type="match status" value="1"/>
</dbReference>
<dbReference type="PROSITE" id="PS50109">
    <property type="entry name" value="HIS_KIN"/>
    <property type="match status" value="1"/>
</dbReference>
<evidence type="ECO:0000259" key="7">
    <source>
        <dbReference type="PROSITE" id="PS50109"/>
    </source>
</evidence>
<keyword evidence="12" id="KW-1185">Reference proteome</keyword>
<dbReference type="SMART" id="SM00138">
    <property type="entry name" value="MeTrc"/>
    <property type="match status" value="1"/>
</dbReference>
<dbReference type="Pfam" id="PF01339">
    <property type="entry name" value="CheB_methylest"/>
    <property type="match status" value="1"/>
</dbReference>
<sequence>MAPVDQEPADKPSGFGLVPVVGIGASAGGLEAISQLFEAMPPDLGLAFLIVSHMDPRHESHLAEILEKRTAVPMSAAQEQVIEPNHAYVIPPDTVMTLVGNRIRLSPRSHAAHKHLPVDALFASIAQQRNGRAIGIVLSGTGSDGSEGVKAIKEAAGVTLAQDPASAAFDGMPQSAIHTGCIDLVVRPRDMVAELAKIALHPYFVDAQDAEDTAAAASQASLDGIFALINEVYQADFTQYKPSTVQRRLQRRMALIGATEVSSYLQVLQDNPVELAALYDDFLIRVTSFFREETIYTALKQTVLPALLKDRDHSNPLRIWVPACATGEEVYSLAICLMEFLGERAQGITIQIFGTDLNEAAIEQARHGAYPESIAERVSATRLQRYFVHENRRYRIAKHIRELCVFARQNVTRDPPFSRMDLISCCNLLIYLDPGLQRKVLRHFHYALKPDGFLILGPAENADEETQFFKRSENNQRMVYRRALPARGSIDAVMRADPARKPMAVISTESSQPTFVDNTQVQRKADGLLLSRFAPASILVDDRLNIVQFRGQTSPYLEHASGTASLNLHRVAHPGILLQLMPVIKEAQQSGLTVLKSDLRIETASGHREGTVEVIPLREPATKSSFCLILFDANGRPQKAEGRPEIPESEKDVRIRQLEEELGSLRDYLHATNEAYEAALEESRSAQEELQSANEEFLSGNEELVTAREELQASNEELTTANEEMMSRSRELQVLNTELLQTRKEAEFNASYAESVIDTMAHPLLVLDQSLCIHRANNAFYDIFLTNPGMTLNRWFFDLGDGQWDIPELRLVLEQVLTVNKPVNSYRVNHDFPGIGRKSMLVHARKVPAMGHRSARLLLAFEDATAAEDRLEMSLVDDHRKDEFIAVLAHELRNPLAPIRMAVKVMEMKSQDEGLRRPLAMIDRQVTTMTRLINDLMDISRITRGKLSLHRSPLCLVELLKNVAAAATPFMTQRGHQLITVLPEGPVTVEADGTRMDQVFGNLLNNAGKYTDRGGHVELRMEVIDGEAVVSVTDDGSGIAPDILPHIFDLFVQSETTRARAEGGLGIGLTLVKQIVESHGGTVAVASGGIGRGSRFTVRLPLVPKALPDKVPETAQAPAAAFTARRVLVVDDNVDAANGVAELLRMSGHEVALAYEGYAGLEVARTFKPDVGLLDIGLPTMTGYELARRLRQAKPEDLILIAVTGYGQPSDVKAAKEAGFDMHFVKPLDFDALESLLAAPGKAAGHRS</sequence>
<dbReference type="InterPro" id="IPR029063">
    <property type="entry name" value="SAM-dependent_MTases_sf"/>
</dbReference>
<dbReference type="InterPro" id="IPR035965">
    <property type="entry name" value="PAS-like_dom_sf"/>
</dbReference>
<keyword evidence="11" id="KW-0547">Nucleotide-binding</keyword>
<organism evidence="11 12">
    <name type="scientific">Comamonas endophytica</name>
    <dbReference type="NCBI Taxonomy" id="2949090"/>
    <lineage>
        <taxon>Bacteria</taxon>
        <taxon>Pseudomonadati</taxon>
        <taxon>Pseudomonadota</taxon>
        <taxon>Betaproteobacteria</taxon>
        <taxon>Burkholderiales</taxon>
        <taxon>Comamonadaceae</taxon>
        <taxon>Comamonas</taxon>
    </lineage>
</organism>
<evidence type="ECO:0000256" key="2">
    <source>
        <dbReference type="ARBA" id="ARBA00012438"/>
    </source>
</evidence>
<dbReference type="Pfam" id="PF00512">
    <property type="entry name" value="HisKA"/>
    <property type="match status" value="1"/>
</dbReference>
<dbReference type="SUPFAM" id="SSF52172">
    <property type="entry name" value="CheY-like"/>
    <property type="match status" value="1"/>
</dbReference>
<evidence type="ECO:0000259" key="10">
    <source>
        <dbReference type="PROSITE" id="PS50123"/>
    </source>
</evidence>
<dbReference type="InterPro" id="IPR036890">
    <property type="entry name" value="HATPase_C_sf"/>
</dbReference>
<dbReference type="InterPro" id="IPR003661">
    <property type="entry name" value="HisK_dim/P_dom"/>
</dbReference>
<dbReference type="EMBL" id="CP106881">
    <property type="protein sequence ID" value="UYG52647.1"/>
    <property type="molecule type" value="Genomic_DNA"/>
</dbReference>
<dbReference type="InterPro" id="IPR005467">
    <property type="entry name" value="His_kinase_dom"/>
</dbReference>
<dbReference type="Gene3D" id="3.40.50.150">
    <property type="entry name" value="Vaccinia Virus protein VP39"/>
    <property type="match status" value="1"/>
</dbReference>
<name>A0ABY6GC36_9BURK</name>
<evidence type="ECO:0000256" key="4">
    <source>
        <dbReference type="PROSITE-ProRule" id="PRU00050"/>
    </source>
</evidence>
<dbReference type="InterPro" id="IPR001789">
    <property type="entry name" value="Sig_transdc_resp-reg_receiver"/>
</dbReference>
<dbReference type="GO" id="GO:0005524">
    <property type="term" value="F:ATP binding"/>
    <property type="evidence" value="ECO:0007669"/>
    <property type="project" value="UniProtKB-KW"/>
</dbReference>
<dbReference type="SUPFAM" id="SSF53335">
    <property type="entry name" value="S-adenosyl-L-methionine-dependent methyltransferases"/>
    <property type="match status" value="1"/>
</dbReference>
<feature type="active site" evidence="4">
    <location>
        <position position="26"/>
    </location>
</feature>
<reference evidence="11" key="1">
    <citation type="submission" date="2022-09" db="EMBL/GenBank/DDBJ databases">
        <title>The complete genome of Acidovorax sp. 5MLIR.</title>
        <authorList>
            <person name="Liu L."/>
            <person name="Yue J."/>
            <person name="Yang F."/>
            <person name="Yuan J."/>
            <person name="Li L."/>
        </authorList>
    </citation>
    <scope>NUCLEOTIDE SEQUENCE</scope>
    <source>
        <strain evidence="11">5MLIR</strain>
    </source>
</reference>
<keyword evidence="3 4" id="KW-0145">Chemotaxis</keyword>
<dbReference type="InterPro" id="IPR003594">
    <property type="entry name" value="HATPase_dom"/>
</dbReference>
<feature type="domain" description="CheB-type methylesterase" evidence="9">
    <location>
        <begin position="17"/>
        <end position="195"/>
    </location>
</feature>
<dbReference type="SMART" id="SM00388">
    <property type="entry name" value="HisKA"/>
    <property type="match status" value="1"/>
</dbReference>
<dbReference type="CDD" id="cd16434">
    <property type="entry name" value="CheB-CheR_fusion"/>
    <property type="match status" value="1"/>
</dbReference>
<dbReference type="SUPFAM" id="SSF47757">
    <property type="entry name" value="Chemotaxis receptor methyltransferase CheR, N-terminal domain"/>
    <property type="match status" value="1"/>
</dbReference>
<dbReference type="Pfam" id="PF03705">
    <property type="entry name" value="CheR_N"/>
    <property type="match status" value="1"/>
</dbReference>
<dbReference type="InterPro" id="IPR022642">
    <property type="entry name" value="CheR_C"/>
</dbReference>
<dbReference type="InterPro" id="IPR000780">
    <property type="entry name" value="CheR_MeTrfase"/>
</dbReference>
<keyword evidence="5" id="KW-0597">Phosphoprotein</keyword>
<dbReference type="SUPFAM" id="SSF47384">
    <property type="entry name" value="Homodimeric domain of signal transducing histidine kinase"/>
    <property type="match status" value="1"/>
</dbReference>
<dbReference type="SMART" id="SM00387">
    <property type="entry name" value="HATPase_c"/>
    <property type="match status" value="1"/>
</dbReference>
<feature type="domain" description="Histidine kinase" evidence="7">
    <location>
        <begin position="887"/>
        <end position="1104"/>
    </location>
</feature>
<dbReference type="Gene3D" id="1.10.287.130">
    <property type="match status" value="1"/>
</dbReference>
<evidence type="ECO:0000256" key="6">
    <source>
        <dbReference type="SAM" id="Coils"/>
    </source>
</evidence>
<keyword evidence="4" id="KW-0378">Hydrolase</keyword>
<dbReference type="SUPFAM" id="SSF52738">
    <property type="entry name" value="Methylesterase CheB, C-terminal domain"/>
    <property type="match status" value="1"/>
</dbReference>
<keyword evidence="11" id="KW-0067">ATP-binding</keyword>
<feature type="domain" description="Response regulatory" evidence="8">
    <location>
        <begin position="1126"/>
        <end position="1241"/>
    </location>
</feature>
<evidence type="ECO:0000259" key="9">
    <source>
        <dbReference type="PROSITE" id="PS50122"/>
    </source>
</evidence>
<dbReference type="Gene3D" id="3.30.565.10">
    <property type="entry name" value="Histidine kinase-like ATPase, C-terminal domain"/>
    <property type="match status" value="1"/>
</dbReference>
<dbReference type="PRINTS" id="PR00996">
    <property type="entry name" value="CHERMTFRASE"/>
</dbReference>
<dbReference type="PROSITE" id="PS50110">
    <property type="entry name" value="RESPONSE_REGULATORY"/>
    <property type="match status" value="1"/>
</dbReference>
<dbReference type="InterPro" id="IPR000673">
    <property type="entry name" value="Sig_transdc_resp-reg_Me-estase"/>
</dbReference>
<dbReference type="InterPro" id="IPR011006">
    <property type="entry name" value="CheY-like_superfamily"/>
</dbReference>
<comment type="catalytic activity">
    <reaction evidence="1">
        <text>ATP + protein L-histidine = ADP + protein N-phospho-L-histidine.</text>
        <dbReference type="EC" id="2.7.13.3"/>
    </reaction>
</comment>
<accession>A0ABY6GC36</accession>
<dbReference type="CDD" id="cd17580">
    <property type="entry name" value="REC_2_DhkD-like"/>
    <property type="match status" value="1"/>
</dbReference>
<dbReference type="PROSITE" id="PS50122">
    <property type="entry name" value="CHEB"/>
    <property type="match status" value="1"/>
</dbReference>
<dbReference type="EC" id="2.7.13.3" evidence="2"/>
<dbReference type="Gene3D" id="3.40.50.2300">
    <property type="match status" value="1"/>
</dbReference>
<dbReference type="InterPro" id="IPR036097">
    <property type="entry name" value="HisK_dim/P_sf"/>
</dbReference>
<evidence type="ECO:0000313" key="11">
    <source>
        <dbReference type="EMBL" id="UYG52647.1"/>
    </source>
</evidence>
<feature type="domain" description="CheR-type methyltransferase" evidence="10">
    <location>
        <begin position="210"/>
        <end position="485"/>
    </location>
</feature>
<dbReference type="PANTHER" id="PTHR24422:SF27">
    <property type="entry name" value="PROTEIN-GLUTAMATE O-METHYLTRANSFERASE"/>
    <property type="match status" value="1"/>
</dbReference>
<dbReference type="InterPro" id="IPR050903">
    <property type="entry name" value="Bact_Chemotaxis_MeTrfase"/>
</dbReference>
<dbReference type="InterPro" id="IPR022641">
    <property type="entry name" value="CheR_N"/>
</dbReference>
<proteinExistence type="predicted"/>
<dbReference type="InterPro" id="IPR035909">
    <property type="entry name" value="CheB_C"/>
</dbReference>
<evidence type="ECO:0000256" key="5">
    <source>
        <dbReference type="PROSITE-ProRule" id="PRU00169"/>
    </source>
</evidence>
<dbReference type="Pfam" id="PF00072">
    <property type="entry name" value="Response_reg"/>
    <property type="match status" value="1"/>
</dbReference>
<dbReference type="Gene3D" id="3.40.50.180">
    <property type="entry name" value="Methylesterase CheB, C-terminal domain"/>
    <property type="match status" value="1"/>
</dbReference>
<dbReference type="Pfam" id="PF01739">
    <property type="entry name" value="CheR"/>
    <property type="match status" value="1"/>
</dbReference>
<dbReference type="SMART" id="SM00448">
    <property type="entry name" value="REC"/>
    <property type="match status" value="1"/>
</dbReference>
<dbReference type="Pfam" id="PF02518">
    <property type="entry name" value="HATPase_c"/>
    <property type="match status" value="1"/>
</dbReference>
<dbReference type="CDD" id="cd00082">
    <property type="entry name" value="HisKA"/>
    <property type="match status" value="1"/>
</dbReference>
<feature type="modified residue" description="4-aspartylphosphate" evidence="5">
    <location>
        <position position="1175"/>
    </location>
</feature>
<evidence type="ECO:0000259" key="8">
    <source>
        <dbReference type="PROSITE" id="PS50110"/>
    </source>
</evidence>
<dbReference type="PANTHER" id="PTHR24422">
    <property type="entry name" value="CHEMOTAXIS PROTEIN METHYLTRANSFERASE"/>
    <property type="match status" value="1"/>
</dbReference>
<feature type="active site" evidence="4">
    <location>
        <position position="53"/>
    </location>
</feature>
<evidence type="ECO:0000313" key="12">
    <source>
        <dbReference type="Proteomes" id="UP001162800"/>
    </source>
</evidence>
<dbReference type="SUPFAM" id="SSF55874">
    <property type="entry name" value="ATPase domain of HSP90 chaperone/DNA topoisomerase II/histidine kinase"/>
    <property type="match status" value="1"/>
</dbReference>
<evidence type="ECO:0000256" key="3">
    <source>
        <dbReference type="ARBA" id="ARBA00022500"/>
    </source>
</evidence>
<protein>
    <recommendedName>
        <fullName evidence="2">histidine kinase</fullName>
        <ecNumber evidence="2">2.7.13.3</ecNumber>
    </recommendedName>
</protein>
<keyword evidence="6" id="KW-0175">Coiled coil</keyword>
<dbReference type="RefSeq" id="WP_231043492.1">
    <property type="nucleotide sequence ID" value="NZ_CP106881.1"/>
</dbReference>
<dbReference type="Proteomes" id="UP001162800">
    <property type="component" value="Chromosome"/>
</dbReference>
<feature type="coiled-coil region" evidence="6">
    <location>
        <begin position="655"/>
        <end position="728"/>
    </location>
</feature>
<dbReference type="CDD" id="cd00075">
    <property type="entry name" value="HATPase"/>
    <property type="match status" value="1"/>
</dbReference>